<evidence type="ECO:0000256" key="8">
    <source>
        <dbReference type="ARBA" id="ARBA00023273"/>
    </source>
</evidence>
<evidence type="ECO:0000313" key="12">
    <source>
        <dbReference type="EMBL" id="KAF4693503.1"/>
    </source>
</evidence>
<evidence type="ECO:0000256" key="5">
    <source>
        <dbReference type="ARBA" id="ARBA00023054"/>
    </source>
</evidence>
<dbReference type="Proteomes" id="UP000541610">
    <property type="component" value="Unassembled WGS sequence"/>
</dbReference>
<dbReference type="OrthoDB" id="441580at2759"/>
<evidence type="ECO:0000256" key="4">
    <source>
        <dbReference type="ARBA" id="ARBA00022846"/>
    </source>
</evidence>
<evidence type="ECO:0000256" key="3">
    <source>
        <dbReference type="ARBA" id="ARBA00022490"/>
    </source>
</evidence>
<dbReference type="Pfam" id="PF05914">
    <property type="entry name" value="RIB43A"/>
    <property type="match status" value="1"/>
</dbReference>
<comment type="similarity">
    <text evidence="2">Belongs to the RIB43A family.</text>
</comment>
<dbReference type="EMBL" id="JABANP010000044">
    <property type="protein sequence ID" value="KAF4693503.1"/>
    <property type="molecule type" value="Genomic_DNA"/>
</dbReference>
<dbReference type="PANTHER" id="PTHR14517">
    <property type="entry name" value="RIB43A-RELATED"/>
    <property type="match status" value="1"/>
</dbReference>
<keyword evidence="6" id="KW-0969">Cilium</keyword>
<protein>
    <submittedName>
        <fullName evidence="12">Uncharacterized protein</fullName>
    </submittedName>
</protein>
<gene>
    <name evidence="12" type="ORF">FOZ60_010686</name>
</gene>
<keyword evidence="5 10" id="KW-0175">Coiled coil</keyword>
<keyword evidence="4" id="KW-0282">Flagellum</keyword>
<organism evidence="12 13">
    <name type="scientific">Perkinsus olseni</name>
    <name type="common">Perkinsus atlanticus</name>
    <dbReference type="NCBI Taxonomy" id="32597"/>
    <lineage>
        <taxon>Eukaryota</taxon>
        <taxon>Sar</taxon>
        <taxon>Alveolata</taxon>
        <taxon>Perkinsozoa</taxon>
        <taxon>Perkinsea</taxon>
        <taxon>Perkinsida</taxon>
        <taxon>Perkinsidae</taxon>
        <taxon>Perkinsus</taxon>
    </lineage>
</organism>
<comment type="subunit">
    <text evidence="9">Microtubule inner protein component of sperm flagellar doublet microtubules.</text>
</comment>
<proteinExistence type="inferred from homology"/>
<dbReference type="InterPro" id="IPR008805">
    <property type="entry name" value="RIB43A"/>
</dbReference>
<name>A0A7J6PBD4_PEROL</name>
<feature type="compositionally biased region" description="Basic and acidic residues" evidence="11">
    <location>
        <begin position="228"/>
        <end position="244"/>
    </location>
</feature>
<comment type="subcellular location">
    <subcellularLocation>
        <location evidence="1">Cytoplasm</location>
        <location evidence="1">Cytoskeleton</location>
        <location evidence="1">Flagellum axoneme</location>
    </subcellularLocation>
</comment>
<evidence type="ECO:0000256" key="1">
    <source>
        <dbReference type="ARBA" id="ARBA00004611"/>
    </source>
</evidence>
<feature type="coiled-coil region" evidence="10">
    <location>
        <begin position="86"/>
        <end position="113"/>
    </location>
</feature>
<keyword evidence="8" id="KW-0966">Cell projection</keyword>
<evidence type="ECO:0000256" key="9">
    <source>
        <dbReference type="ARBA" id="ARBA00046435"/>
    </source>
</evidence>
<evidence type="ECO:0000256" key="7">
    <source>
        <dbReference type="ARBA" id="ARBA00023212"/>
    </source>
</evidence>
<keyword evidence="7" id="KW-0206">Cytoskeleton</keyword>
<evidence type="ECO:0000256" key="6">
    <source>
        <dbReference type="ARBA" id="ARBA00023069"/>
    </source>
</evidence>
<evidence type="ECO:0000256" key="11">
    <source>
        <dbReference type="SAM" id="MobiDB-lite"/>
    </source>
</evidence>
<evidence type="ECO:0000256" key="2">
    <source>
        <dbReference type="ARBA" id="ARBA00006875"/>
    </source>
</evidence>
<sequence>MPSLSTIVITSKAEVESAHETSRLRVELAKKLQRKRDKRAEISDRLLDPRTRQIGASVTKWEKQLAEKEEFRQSQIHAAREDRAVLEELDRITQQIEREHREATREREKLARYHSLNNLSKTARREYFLSDPKRDLSIDMEHLGPSAAQVFAGEFVEDKKATQSEIVRGLKEQELEKEVLLQREAALERAFAELSDLDVKTRIELENREEDSIRAGRRALDEFNCEMQQKRKEKERREREDAETRARRDVDFHLYQSGLLSESIGTSSDFKGIPLDEKQMVVDWQARQVDEKRERIADENDRRARDAAEAEAQRLEAVKVHDEQELQRRRAAQALVEENRRLAEAQNKERIRTEEVYSSSIKETFFDQFAKSACH</sequence>
<evidence type="ECO:0000313" key="13">
    <source>
        <dbReference type="Proteomes" id="UP000541610"/>
    </source>
</evidence>
<dbReference type="PANTHER" id="PTHR14517:SF6">
    <property type="entry name" value="RE41410P"/>
    <property type="match status" value="1"/>
</dbReference>
<accession>A0A7J6PBD4</accession>
<feature type="region of interest" description="Disordered" evidence="11">
    <location>
        <begin position="225"/>
        <end position="244"/>
    </location>
</feature>
<reference evidence="12 13" key="1">
    <citation type="submission" date="2020-04" db="EMBL/GenBank/DDBJ databases">
        <title>Perkinsus olseni comparative genomics.</title>
        <authorList>
            <person name="Bogema D.R."/>
        </authorList>
    </citation>
    <scope>NUCLEOTIDE SEQUENCE [LARGE SCALE GENOMIC DNA]</scope>
    <source>
        <strain evidence="12">00978-12</strain>
    </source>
</reference>
<keyword evidence="3" id="KW-0963">Cytoplasm</keyword>
<dbReference type="AlphaFoldDB" id="A0A7J6PBD4"/>
<feature type="coiled-coil region" evidence="10">
    <location>
        <begin position="305"/>
        <end position="348"/>
    </location>
</feature>
<evidence type="ECO:0000256" key="10">
    <source>
        <dbReference type="SAM" id="Coils"/>
    </source>
</evidence>
<comment type="caution">
    <text evidence="12">The sequence shown here is derived from an EMBL/GenBank/DDBJ whole genome shotgun (WGS) entry which is preliminary data.</text>
</comment>